<name>A0A218ML73_9VIRU</name>
<reference evidence="2" key="2">
    <citation type="journal article" date="2017" name="Nat. Commun.">
        <title>Single-virus genomics reveals hidden cosmopolitan and abundant viruses.</title>
        <authorList>
            <person name="Martinez-Hernandez F."/>
            <person name="Fornas O."/>
            <person name="Lluesma Gomez M."/>
            <person name="Bolduc B."/>
            <person name="de la Cruz Pena M.J."/>
            <person name="Martinez J.M."/>
            <person name="Anton J."/>
            <person name="Gasol J.M."/>
            <person name="Rosselli R."/>
            <person name="Rodriguez-Valera F."/>
            <person name="Sullivan M.B."/>
            <person name="Acinas S.G."/>
            <person name="Martinez-Garcia M."/>
        </authorList>
    </citation>
    <scope>NUCLEOTIDE SEQUENCE</scope>
</reference>
<keyword evidence="1" id="KW-0812">Transmembrane</keyword>
<organism evidence="2">
    <name type="scientific">uncultured virus</name>
    <dbReference type="NCBI Taxonomy" id="340016"/>
    <lineage>
        <taxon>Viruses</taxon>
        <taxon>environmental samples</taxon>
    </lineage>
</organism>
<accession>A0A218ML73</accession>
<evidence type="ECO:0000256" key="1">
    <source>
        <dbReference type="SAM" id="Phobius"/>
    </source>
</evidence>
<keyword evidence="1" id="KW-1133">Transmembrane helix</keyword>
<evidence type="ECO:0000313" key="2">
    <source>
        <dbReference type="EMBL" id="ASF00024.1"/>
    </source>
</evidence>
<feature type="transmembrane region" description="Helical" evidence="1">
    <location>
        <begin position="52"/>
        <end position="71"/>
    </location>
</feature>
<keyword evidence="1" id="KW-0472">Membrane</keyword>
<feature type="transmembrane region" description="Helical" evidence="1">
    <location>
        <begin position="7"/>
        <end position="32"/>
    </location>
</feature>
<protein>
    <submittedName>
        <fullName evidence="2">Uncharacterized protein</fullName>
    </submittedName>
</protein>
<sequence>MEKVFSIVNGFLGGLGALFMALIPVSILWFVLTGGYVFGMDVIANLTSLVNGFGNGGFVGLVVLILIASFFTSKK</sequence>
<reference evidence="2" key="1">
    <citation type="submission" date="2016-10" db="EMBL/GenBank/DDBJ databases">
        <authorList>
            <person name="Varghese N."/>
        </authorList>
    </citation>
    <scope>NUCLEOTIDE SEQUENCE</scope>
</reference>
<proteinExistence type="predicted"/>
<dbReference type="EMBL" id="KY052811">
    <property type="protein sequence ID" value="ASF00024.1"/>
    <property type="molecule type" value="Genomic_DNA"/>
</dbReference>